<organism evidence="3 4">
    <name type="scientific">Lysobacter niastensis</name>
    <dbReference type="NCBI Taxonomy" id="380629"/>
    <lineage>
        <taxon>Bacteria</taxon>
        <taxon>Pseudomonadati</taxon>
        <taxon>Pseudomonadota</taxon>
        <taxon>Gammaproteobacteria</taxon>
        <taxon>Lysobacterales</taxon>
        <taxon>Lysobacteraceae</taxon>
        <taxon>Lysobacter</taxon>
    </lineage>
</organism>
<dbReference type="PANTHER" id="PTHR46825">
    <property type="entry name" value="D-ALANYL-D-ALANINE-CARBOXYPEPTIDASE/ENDOPEPTIDASE AMPH"/>
    <property type="match status" value="1"/>
</dbReference>
<name>A0ABS0BB46_9GAMM</name>
<sequence>MVLSLLPLLAWGNERAVDGTLHSAVAELLKTQGMQGAAWATVADNGTIAADAAGVRDARTNAALRADDRVHVGSVAKTLLATGVLRLVTEGRLTLDTPVSALLPSVTFDNPWESDHPVRIRHLLDHTAGLEDAPMSRLFSLQARADAPLVAALEGRTLHVRSRPGSRHSYSNTGYTLMGMVIEAVTGARYEAYLDAHLLRPLGMRNSTFAFTTQEGAHADRRLAMGHFEAGVTQAAVPMYLRPAGQFTTTASDMGRFARFLMSDGRIEGRPFVDATLLKAMGRPAASEAALAGLRVGYGLGLATRDRHGAVGKCHGGSTVGYRAMLCLFPDNRRAFFIAINTDHDGADYGQFDRLLIEALDLPKPPSAQRTTASADATPWEGYYIPAPNRYARLEWIDTTLNFVRVTSSGASLRFSPFQSPAVELVSMGGALFRASDRTSASHAALITTDGSRAITTGLQTYQRVPLIALAALWISLVAGVLGLGWLLIMGVVRIALSRRTWWKRPAALPFLGIVSLMLPVPLFLRQSFLAMGDLTLASGMLAVVTLLLPLTMVSGLVLSLRRRPWSAASRVDVVAMAAVLQWTLVLAWWGLMPVRLWS</sequence>
<protein>
    <submittedName>
        <fullName evidence="3">Beta-lactamase family protein</fullName>
    </submittedName>
</protein>
<accession>A0ABS0BB46</accession>
<evidence type="ECO:0000313" key="3">
    <source>
        <dbReference type="EMBL" id="MBF6025102.1"/>
    </source>
</evidence>
<feature type="transmembrane region" description="Helical" evidence="1">
    <location>
        <begin position="572"/>
        <end position="592"/>
    </location>
</feature>
<proteinExistence type="predicted"/>
<feature type="transmembrane region" description="Helical" evidence="1">
    <location>
        <begin position="507"/>
        <end position="525"/>
    </location>
</feature>
<feature type="domain" description="Beta-lactamase-related" evidence="2">
    <location>
        <begin position="23"/>
        <end position="349"/>
    </location>
</feature>
<dbReference type="InterPro" id="IPR001466">
    <property type="entry name" value="Beta-lactam-related"/>
</dbReference>
<dbReference type="Pfam" id="PF00144">
    <property type="entry name" value="Beta-lactamase"/>
    <property type="match status" value="1"/>
</dbReference>
<dbReference type="PANTHER" id="PTHR46825:SF9">
    <property type="entry name" value="BETA-LACTAMASE-RELATED DOMAIN-CONTAINING PROTEIN"/>
    <property type="match status" value="1"/>
</dbReference>
<evidence type="ECO:0000256" key="1">
    <source>
        <dbReference type="SAM" id="Phobius"/>
    </source>
</evidence>
<gene>
    <name evidence="3" type="ORF">IU514_13805</name>
</gene>
<comment type="caution">
    <text evidence="3">The sequence shown here is derived from an EMBL/GenBank/DDBJ whole genome shotgun (WGS) entry which is preliminary data.</text>
</comment>
<feature type="transmembrane region" description="Helical" evidence="1">
    <location>
        <begin position="537"/>
        <end position="560"/>
    </location>
</feature>
<dbReference type="InterPro" id="IPR050491">
    <property type="entry name" value="AmpC-like"/>
</dbReference>
<dbReference type="SUPFAM" id="SSF56601">
    <property type="entry name" value="beta-lactamase/transpeptidase-like"/>
    <property type="match status" value="1"/>
</dbReference>
<dbReference type="Gene3D" id="3.40.710.10">
    <property type="entry name" value="DD-peptidase/beta-lactamase superfamily"/>
    <property type="match status" value="1"/>
</dbReference>
<keyword evidence="4" id="KW-1185">Reference proteome</keyword>
<keyword evidence="1" id="KW-1133">Transmembrane helix</keyword>
<evidence type="ECO:0000259" key="2">
    <source>
        <dbReference type="Pfam" id="PF00144"/>
    </source>
</evidence>
<evidence type="ECO:0000313" key="4">
    <source>
        <dbReference type="Proteomes" id="UP001429984"/>
    </source>
</evidence>
<reference evidence="3 4" key="1">
    <citation type="submission" date="2020-11" db="EMBL/GenBank/DDBJ databases">
        <title>Draft Genome Sequence and Secondary Metabolite Biosynthetic Potential of the Lysobacter niastensis Type strain DSM 18481.</title>
        <authorList>
            <person name="Turrini P."/>
            <person name="Artuso I."/>
            <person name="Tescari M."/>
            <person name="Lugli G.A."/>
            <person name="Frangipani E."/>
            <person name="Ventura M."/>
            <person name="Visca P."/>
        </authorList>
    </citation>
    <scope>NUCLEOTIDE SEQUENCE [LARGE SCALE GENOMIC DNA]</scope>
    <source>
        <strain evidence="3 4">DSM 18481</strain>
    </source>
</reference>
<dbReference type="InterPro" id="IPR012338">
    <property type="entry name" value="Beta-lactam/transpept-like"/>
</dbReference>
<feature type="transmembrane region" description="Helical" evidence="1">
    <location>
        <begin position="467"/>
        <end position="495"/>
    </location>
</feature>
<dbReference type="Proteomes" id="UP001429984">
    <property type="component" value="Unassembled WGS sequence"/>
</dbReference>
<dbReference type="EMBL" id="JADLZT010000007">
    <property type="protein sequence ID" value="MBF6025102.1"/>
    <property type="molecule type" value="Genomic_DNA"/>
</dbReference>
<dbReference type="RefSeq" id="WP_194931708.1">
    <property type="nucleotide sequence ID" value="NZ_JADLZT010000007.1"/>
</dbReference>
<keyword evidence="1" id="KW-0472">Membrane</keyword>
<keyword evidence="1" id="KW-0812">Transmembrane</keyword>